<dbReference type="Pfam" id="PF01433">
    <property type="entry name" value="Peptidase_M1"/>
    <property type="match status" value="1"/>
</dbReference>
<accession>A0A140L035</accession>
<dbReference type="GO" id="GO:0008270">
    <property type="term" value="F:zinc ion binding"/>
    <property type="evidence" value="ECO:0007669"/>
    <property type="project" value="InterPro"/>
</dbReference>
<comment type="caution">
    <text evidence="4">The sequence shown here is derived from an EMBL/GenBank/DDBJ whole genome shotgun (WGS) entry which is preliminary data.</text>
</comment>
<feature type="binding site" evidence="2">
    <location>
        <position position="357"/>
    </location>
    <ligand>
        <name>Zn(2+)</name>
        <dbReference type="ChEBI" id="CHEBI:29105"/>
        <note>catalytic</note>
    </ligand>
</feature>
<keyword evidence="5" id="KW-1185">Reference proteome</keyword>
<dbReference type="AlphaFoldDB" id="A0A140L035"/>
<dbReference type="GO" id="GO:0008237">
    <property type="term" value="F:metallopeptidase activity"/>
    <property type="evidence" value="ECO:0007669"/>
    <property type="project" value="InterPro"/>
</dbReference>
<evidence type="ECO:0000259" key="3">
    <source>
        <dbReference type="Pfam" id="PF01433"/>
    </source>
</evidence>
<name>A0A140L035_9FIRM</name>
<dbReference type="CDD" id="cd09604">
    <property type="entry name" value="M1_APN_like"/>
    <property type="match status" value="1"/>
</dbReference>
<reference evidence="4 5" key="1">
    <citation type="submission" date="2015-12" db="EMBL/GenBank/DDBJ databases">
        <title>Draft genome sequence of the thermoanaerobe Thermotalea metallivorans, an isolate from the runoff channel of the Great Artesian Basin, Australia.</title>
        <authorList>
            <person name="Patel B.K."/>
        </authorList>
    </citation>
    <scope>NUCLEOTIDE SEQUENCE [LARGE SCALE GENOMIC DNA]</scope>
    <source>
        <strain evidence="4 5">B2-1</strain>
    </source>
</reference>
<comment type="cofactor">
    <cofactor evidence="2">
        <name>Zn(2+)</name>
        <dbReference type="ChEBI" id="CHEBI:29105"/>
    </cofactor>
    <text evidence="2">Binds 1 zinc ion per subunit.</text>
</comment>
<dbReference type="EC" id="3.4.11.2" evidence="4"/>
<dbReference type="InterPro" id="IPR027268">
    <property type="entry name" value="Peptidase_M4/M1_CTD_sf"/>
</dbReference>
<keyword evidence="2" id="KW-0479">Metal-binding</keyword>
<dbReference type="RefSeq" id="WP_068557914.1">
    <property type="nucleotide sequence ID" value="NZ_LOEE01000072.1"/>
</dbReference>
<dbReference type="PANTHER" id="PTHR45726:SF3">
    <property type="entry name" value="LEUKOTRIENE A-4 HYDROLASE"/>
    <property type="match status" value="1"/>
</dbReference>
<feature type="active site" description="Proton donor" evidence="1">
    <location>
        <position position="440"/>
    </location>
</feature>
<feature type="binding site" evidence="2">
    <location>
        <position position="376"/>
    </location>
    <ligand>
        <name>Zn(2+)</name>
        <dbReference type="ChEBI" id="CHEBI:29105"/>
        <note>catalytic</note>
    </ligand>
</feature>
<keyword evidence="4" id="KW-0031">Aminopeptidase</keyword>
<dbReference type="Gene3D" id="1.10.390.10">
    <property type="entry name" value="Neutral Protease Domain 2"/>
    <property type="match status" value="1"/>
</dbReference>
<dbReference type="InterPro" id="IPR034015">
    <property type="entry name" value="M1_LTA4H"/>
</dbReference>
<dbReference type="PANTHER" id="PTHR45726">
    <property type="entry name" value="LEUKOTRIENE A-4 HYDROLASE"/>
    <property type="match status" value="1"/>
</dbReference>
<feature type="domain" description="Peptidase M1 membrane alanine aminopeptidase" evidence="3">
    <location>
        <begin position="291"/>
        <end position="491"/>
    </location>
</feature>
<feature type="binding site" evidence="2">
    <location>
        <position position="353"/>
    </location>
    <ligand>
        <name>Zn(2+)</name>
        <dbReference type="ChEBI" id="CHEBI:29105"/>
        <note>catalytic</note>
    </ligand>
</feature>
<organism evidence="4 5">
    <name type="scientific">Thermotalea metallivorans</name>
    <dbReference type="NCBI Taxonomy" id="520762"/>
    <lineage>
        <taxon>Bacteria</taxon>
        <taxon>Bacillati</taxon>
        <taxon>Bacillota</taxon>
        <taxon>Clostridia</taxon>
        <taxon>Peptostreptococcales</taxon>
        <taxon>Thermotaleaceae</taxon>
        <taxon>Thermotalea</taxon>
    </lineage>
</organism>
<protein>
    <submittedName>
        <fullName evidence="4">Aminopeptidase N</fullName>
        <ecNumber evidence="4">3.4.11.2</ecNumber>
    </submittedName>
</protein>
<dbReference type="STRING" id="520762.AN619_28320"/>
<dbReference type="Proteomes" id="UP000070456">
    <property type="component" value="Unassembled WGS sequence"/>
</dbReference>
<dbReference type="EMBL" id="LOEE01000072">
    <property type="protein sequence ID" value="KXG73910.1"/>
    <property type="molecule type" value="Genomic_DNA"/>
</dbReference>
<keyword evidence="4" id="KW-0645">Protease</keyword>
<dbReference type="GO" id="GO:0016285">
    <property type="term" value="F:alanyl aminopeptidase activity"/>
    <property type="evidence" value="ECO:0007669"/>
    <property type="project" value="UniProtKB-EC"/>
</dbReference>
<keyword evidence="4" id="KW-0378">Hydrolase</keyword>
<keyword evidence="2" id="KW-0862">Zinc</keyword>
<gene>
    <name evidence="4" type="primary">pepN_2</name>
    <name evidence="4" type="ORF">AN619_28320</name>
</gene>
<feature type="active site" description="Proton acceptor" evidence="1">
    <location>
        <position position="354"/>
    </location>
</feature>
<dbReference type="InterPro" id="IPR014782">
    <property type="entry name" value="Peptidase_M1_dom"/>
</dbReference>
<dbReference type="SUPFAM" id="SSF55486">
    <property type="entry name" value="Metalloproteases ('zincins'), catalytic domain"/>
    <property type="match status" value="1"/>
</dbReference>
<sequence>MIKLQLNKRFTALTVVFFILSLSLFAVKLHVLERITSVYSNGKLLSEKNIHAYDMEVQLDPAEKMLTARQKIHYVNHADRPFHTLYFHLYPNAFKLEETVPFEKKEMGLAYPKGFEPGYIQITSVKSRDEALSYVVMGKGDTILRVNLIKELEPRETIDLDIDFAVKIPPSYGRFGYGENTISIANWYPIAAVFDHKGWNLEPYYAIGDPFYSDIANYRVSIAVPPEYIVAATGNITKKENKDGKVVWTMNAKTVRDFAMIISDKYKIMEDQVNGIKIFSYYFEDKYADIALKTARDAIKIFSECFGKYPYEQFSVAAADFFIGGMEYPNLVFIDEGLYRGERQDILEYVIAHEAAHQWWYGIVGNDEVNEPWLDEALTEYSTLLYYEKKYGKEVKDQIYKNMIVHYYHTYREHQPESNETVYRSLHQFKDSMEYQVMVYYKGAMFVEDLRQQLGDEEFFKLLRVYFDKYKFKNANTEDFIKLCEQVTDKGWRDNFKAWLRYHQE</sequence>
<proteinExistence type="predicted"/>
<evidence type="ECO:0000256" key="1">
    <source>
        <dbReference type="PIRSR" id="PIRSR634015-1"/>
    </source>
</evidence>
<evidence type="ECO:0000313" key="4">
    <source>
        <dbReference type="EMBL" id="KXG73910.1"/>
    </source>
</evidence>
<evidence type="ECO:0000313" key="5">
    <source>
        <dbReference type="Proteomes" id="UP000070456"/>
    </source>
</evidence>
<evidence type="ECO:0000256" key="2">
    <source>
        <dbReference type="PIRSR" id="PIRSR634015-3"/>
    </source>
</evidence>
<dbReference type="PATRIC" id="fig|520762.4.peg.3127"/>